<keyword evidence="3" id="KW-0687">Ribonucleoprotein</keyword>
<sequence>MYTILTRQSARLRAPASNLSAAPAICGCGLSSYSVASTSAVASSSSSPSAGAESASAAAPSEATTHYRITLRRSAIGLPEQRSLVLASLGLKKRLSSVYMRQDPTAAGKILKVKELVAVQNVRRATAEEAFWVRQNWTDRVRTGLRLDALMAASAPAATASTQRPSSNGLSSEDDLEGEDVWIDENGFVVDAGRQGKKAPRGYRVVGNVLDGTGEQIQV</sequence>
<dbReference type="GO" id="GO:0006412">
    <property type="term" value="P:translation"/>
    <property type="evidence" value="ECO:0007669"/>
    <property type="project" value="InterPro"/>
</dbReference>
<evidence type="ECO:0000313" key="8">
    <source>
        <dbReference type="Proteomes" id="UP001176517"/>
    </source>
</evidence>
<dbReference type="InterPro" id="IPR016082">
    <property type="entry name" value="Ribosomal_uL30_ferredoxin-like"/>
</dbReference>
<reference evidence="7" key="1">
    <citation type="journal article" date="2023" name="PhytoFront">
        <title>Draft Genome Resources of Seven Strains of Tilletia horrida, Causal Agent of Kernel Smut of Rice.</title>
        <authorList>
            <person name="Khanal S."/>
            <person name="Antony Babu S."/>
            <person name="Zhou X.G."/>
        </authorList>
    </citation>
    <scope>NUCLEOTIDE SEQUENCE</scope>
    <source>
        <strain evidence="7">TX6</strain>
    </source>
</reference>
<gene>
    <name evidence="7" type="ORF">OC846_002405</name>
</gene>
<dbReference type="Proteomes" id="UP001176517">
    <property type="component" value="Unassembled WGS sequence"/>
</dbReference>
<dbReference type="GO" id="GO:0015934">
    <property type="term" value="C:large ribosomal subunit"/>
    <property type="evidence" value="ECO:0007669"/>
    <property type="project" value="InterPro"/>
</dbReference>
<dbReference type="SUPFAM" id="SSF55129">
    <property type="entry name" value="Ribosomal protein L30p/L7e"/>
    <property type="match status" value="1"/>
</dbReference>
<dbReference type="EMBL" id="JAPDMZ010000047">
    <property type="protein sequence ID" value="KAK0553681.1"/>
    <property type="molecule type" value="Genomic_DNA"/>
</dbReference>
<keyword evidence="2" id="KW-0689">Ribosomal protein</keyword>
<comment type="similarity">
    <text evidence="1">Belongs to the universal ribosomal protein uL30 family.</text>
</comment>
<feature type="region of interest" description="Disordered" evidence="5">
    <location>
        <begin position="156"/>
        <end position="175"/>
    </location>
</feature>
<organism evidence="7 8">
    <name type="scientific">Tilletia horrida</name>
    <dbReference type="NCBI Taxonomy" id="155126"/>
    <lineage>
        <taxon>Eukaryota</taxon>
        <taxon>Fungi</taxon>
        <taxon>Dikarya</taxon>
        <taxon>Basidiomycota</taxon>
        <taxon>Ustilaginomycotina</taxon>
        <taxon>Exobasidiomycetes</taxon>
        <taxon>Tilletiales</taxon>
        <taxon>Tilletiaceae</taxon>
        <taxon>Tilletia</taxon>
    </lineage>
</organism>
<evidence type="ECO:0000256" key="4">
    <source>
        <dbReference type="ARBA" id="ARBA00035281"/>
    </source>
</evidence>
<feature type="domain" description="Large ribosomal subunit protein uL30-like ferredoxin-like fold" evidence="6">
    <location>
        <begin position="67"/>
        <end position="117"/>
    </location>
</feature>
<feature type="compositionally biased region" description="Low complexity" evidence="5">
    <location>
        <begin position="156"/>
        <end position="167"/>
    </location>
</feature>
<protein>
    <recommendedName>
        <fullName evidence="4">Large ribosomal subunit protein uL30m</fullName>
    </recommendedName>
</protein>
<comment type="caution">
    <text evidence="7">The sequence shown here is derived from an EMBL/GenBank/DDBJ whole genome shotgun (WGS) entry which is preliminary data.</text>
</comment>
<accession>A0AAN6GR81</accession>
<evidence type="ECO:0000256" key="3">
    <source>
        <dbReference type="ARBA" id="ARBA00023274"/>
    </source>
</evidence>
<evidence type="ECO:0000259" key="6">
    <source>
        <dbReference type="Pfam" id="PF00327"/>
    </source>
</evidence>
<dbReference type="PANTHER" id="PTHR15892:SF2">
    <property type="entry name" value="LARGE RIBOSOMAL SUBUNIT PROTEIN UL30M"/>
    <property type="match status" value="1"/>
</dbReference>
<evidence type="ECO:0000256" key="1">
    <source>
        <dbReference type="ARBA" id="ARBA00007594"/>
    </source>
</evidence>
<dbReference type="AlphaFoldDB" id="A0AAN6GR81"/>
<evidence type="ECO:0000256" key="2">
    <source>
        <dbReference type="ARBA" id="ARBA00022980"/>
    </source>
</evidence>
<dbReference type="GO" id="GO:0005739">
    <property type="term" value="C:mitochondrion"/>
    <property type="evidence" value="ECO:0007669"/>
    <property type="project" value="TreeGrafter"/>
</dbReference>
<name>A0AAN6GR81_9BASI</name>
<evidence type="ECO:0000313" key="7">
    <source>
        <dbReference type="EMBL" id="KAK0553681.1"/>
    </source>
</evidence>
<dbReference type="CDD" id="cd01658">
    <property type="entry name" value="Ribosomal_L30"/>
    <property type="match status" value="1"/>
</dbReference>
<evidence type="ECO:0000256" key="5">
    <source>
        <dbReference type="SAM" id="MobiDB-lite"/>
    </source>
</evidence>
<dbReference type="InterPro" id="IPR005996">
    <property type="entry name" value="Ribosomal_uL30_bac-type"/>
</dbReference>
<dbReference type="InterPro" id="IPR036919">
    <property type="entry name" value="Ribo_uL30_ferredoxin-like_sf"/>
</dbReference>
<keyword evidence="8" id="KW-1185">Reference proteome</keyword>
<dbReference type="PROSITE" id="PS51257">
    <property type="entry name" value="PROKAR_LIPOPROTEIN"/>
    <property type="match status" value="1"/>
</dbReference>
<dbReference type="Pfam" id="PF00327">
    <property type="entry name" value="Ribosomal_L30"/>
    <property type="match status" value="1"/>
</dbReference>
<dbReference type="Gene3D" id="3.30.1390.20">
    <property type="entry name" value="Ribosomal protein L30, ferredoxin-like fold domain"/>
    <property type="match status" value="1"/>
</dbReference>
<dbReference type="PANTHER" id="PTHR15892">
    <property type="entry name" value="MITOCHONDRIAL RIBOSOMAL PROTEIN L30"/>
    <property type="match status" value="1"/>
</dbReference>
<proteinExistence type="inferred from homology"/>
<dbReference type="GO" id="GO:0003735">
    <property type="term" value="F:structural constituent of ribosome"/>
    <property type="evidence" value="ECO:0007669"/>
    <property type="project" value="InterPro"/>
</dbReference>